<gene>
    <name evidence="2" type="ORF">PVC01_000127700</name>
</gene>
<sequence length="349" mass="39995">MFGVPQQFLNELDRLSLPLSDYFNSKYFYDKLDELQNFSEYKGKCESLLTGNPGGKTVINTCSKLLYYLKTSTIPNKGKDKYDVCPLLNYWVYSKLNTILKLYGSSDIELTFAKFVIIWNNFIEDELKELKNEECKPISNIVAYNDWEKRKELYEYYVNYDALSDTVKTFPNKCEEFYQYVEGKKELYEYFKKLCTPKGTNRCPEFYSKCEKYHPDKVLSTLKCHQNIMDERAADAAKASQKRDTYPSSETESRGTSDGMVSVGTANLSGKPQTVENVGNILLGVVATTMTSGALYRFTPLGGMIRSGLGWNNNNMSNINGGDFRLYDYASEPFNPYPGEEHYIGYHPA</sequence>
<reference evidence="2 3" key="1">
    <citation type="submission" date="2016-07" db="EMBL/GenBank/DDBJ databases">
        <authorList>
            <consortium name="Pathogen Informatics"/>
        </authorList>
    </citation>
    <scope>NUCLEOTIDE SEQUENCE [LARGE SCALE GENOMIC DNA]</scope>
</reference>
<accession>A0A1G4EEM1</accession>
<dbReference type="VEuPathDB" id="PlasmoDB:PVX_175270"/>
<dbReference type="InterPro" id="IPR008780">
    <property type="entry name" value="Plasmodium_Vir"/>
</dbReference>
<dbReference type="VEuPathDB" id="PlasmoDB:PVPAM_110061800"/>
<protein>
    <submittedName>
        <fullName evidence="2">Vir protein, putative</fullName>
    </submittedName>
</protein>
<dbReference type="Proteomes" id="UP000305196">
    <property type="component" value="Unassembled WGS sequence"/>
</dbReference>
<dbReference type="VEuPathDB" id="PlasmoDB:PVP01_0006110"/>
<proteinExistence type="predicted"/>
<feature type="region of interest" description="Disordered" evidence="1">
    <location>
        <begin position="235"/>
        <end position="260"/>
    </location>
</feature>
<evidence type="ECO:0000256" key="1">
    <source>
        <dbReference type="SAM" id="MobiDB-lite"/>
    </source>
</evidence>
<dbReference type="VEuPathDB" id="PlasmoDB:PVW1_120012500"/>
<evidence type="ECO:0000313" key="3">
    <source>
        <dbReference type="Proteomes" id="UP000305196"/>
    </source>
</evidence>
<organism evidence="2 3">
    <name type="scientific">Plasmodium vivax</name>
    <name type="common">malaria parasite P. vivax</name>
    <dbReference type="NCBI Taxonomy" id="5855"/>
    <lineage>
        <taxon>Eukaryota</taxon>
        <taxon>Sar</taxon>
        <taxon>Alveolata</taxon>
        <taxon>Apicomplexa</taxon>
        <taxon>Aconoidasida</taxon>
        <taxon>Haemosporida</taxon>
        <taxon>Plasmodiidae</taxon>
        <taxon>Plasmodium</taxon>
        <taxon>Plasmodium (Plasmodium)</taxon>
    </lineage>
</organism>
<name>A0A1G4EEM1_PLAVI</name>
<dbReference type="Pfam" id="PF05795">
    <property type="entry name" value="Plasmodium_Vir"/>
    <property type="match status" value="1"/>
</dbReference>
<feature type="compositionally biased region" description="Basic and acidic residues" evidence="1">
    <location>
        <begin position="235"/>
        <end position="255"/>
    </location>
</feature>
<dbReference type="AlphaFoldDB" id="A0A1G4EEM1"/>
<evidence type="ECO:0000313" key="2">
    <source>
        <dbReference type="EMBL" id="SCA60852.1"/>
    </source>
</evidence>
<dbReference type="EMBL" id="FLYI01000519">
    <property type="protein sequence ID" value="SCA60852.1"/>
    <property type="molecule type" value="Genomic_DNA"/>
</dbReference>